<dbReference type="GO" id="GO:0003735">
    <property type="term" value="F:structural constituent of ribosome"/>
    <property type="evidence" value="ECO:0007669"/>
    <property type="project" value="InterPro"/>
</dbReference>
<evidence type="ECO:0000313" key="6">
    <source>
        <dbReference type="Proteomes" id="UP001144673"/>
    </source>
</evidence>
<protein>
    <recommendedName>
        <fullName evidence="7">Ribosomal protein S21</fullName>
    </recommendedName>
</protein>
<evidence type="ECO:0008006" key="7">
    <source>
        <dbReference type="Google" id="ProtNLM"/>
    </source>
</evidence>
<comment type="caution">
    <text evidence="5">The sequence shown here is derived from an EMBL/GenBank/DDBJ whole genome shotgun (WGS) entry which is preliminary data.</text>
</comment>
<evidence type="ECO:0000256" key="1">
    <source>
        <dbReference type="ARBA" id="ARBA00006640"/>
    </source>
</evidence>
<dbReference type="InterPro" id="IPR052837">
    <property type="entry name" value="Mitoribosomal_bS21"/>
</dbReference>
<organism evidence="5 6">
    <name type="scientific">Akanthomyces muscarius</name>
    <name type="common">Entomopathogenic fungus</name>
    <name type="synonym">Lecanicillium muscarium</name>
    <dbReference type="NCBI Taxonomy" id="2231603"/>
    <lineage>
        <taxon>Eukaryota</taxon>
        <taxon>Fungi</taxon>
        <taxon>Dikarya</taxon>
        <taxon>Ascomycota</taxon>
        <taxon>Pezizomycotina</taxon>
        <taxon>Sordariomycetes</taxon>
        <taxon>Hypocreomycetidae</taxon>
        <taxon>Hypocreales</taxon>
        <taxon>Cordycipitaceae</taxon>
        <taxon>Akanthomyces</taxon>
    </lineage>
</organism>
<accession>A0A9W8QCL1</accession>
<evidence type="ECO:0000313" key="5">
    <source>
        <dbReference type="EMBL" id="KAJ4153588.1"/>
    </source>
</evidence>
<feature type="region of interest" description="Disordered" evidence="4">
    <location>
        <begin position="24"/>
        <end position="107"/>
    </location>
</feature>
<feature type="compositionally biased region" description="Polar residues" evidence="4">
    <location>
        <begin position="24"/>
        <end position="38"/>
    </location>
</feature>
<dbReference type="GO" id="GO:0070124">
    <property type="term" value="P:mitochondrial translational initiation"/>
    <property type="evidence" value="ECO:0007669"/>
    <property type="project" value="TreeGrafter"/>
</dbReference>
<name>A0A9W8QCL1_AKAMU</name>
<dbReference type="Pfam" id="PF01165">
    <property type="entry name" value="Ribosomal_S21"/>
    <property type="match status" value="1"/>
</dbReference>
<dbReference type="AlphaFoldDB" id="A0A9W8QCL1"/>
<evidence type="ECO:0000256" key="3">
    <source>
        <dbReference type="ARBA" id="ARBA00023274"/>
    </source>
</evidence>
<proteinExistence type="inferred from homology"/>
<dbReference type="EMBL" id="JAJHUN010000008">
    <property type="protein sequence ID" value="KAJ4153588.1"/>
    <property type="molecule type" value="Genomic_DNA"/>
</dbReference>
<keyword evidence="6" id="KW-1185">Reference proteome</keyword>
<dbReference type="Proteomes" id="UP001144673">
    <property type="component" value="Chromosome 5"/>
</dbReference>
<keyword evidence="3" id="KW-0687">Ribonucleoprotein</keyword>
<sequence length="236" mass="25837">MRHVKMAASIRHGSTMLRRIAMQGPTSARCFTTSTTNLADRRGPKPAPRVNPLIGGIQSKPQEPAAPAPAKPDIQSILRPPPPPPPKSASNAAKHSSSPSDNAPAHTYSATSKALPFELDVTSILSTKAADYGRSLQQEDPLTRPRVRSAAATGRTIFVRAAQPGPNSAPTVRSALAMLGRLVKNQHVKNKYHSQKAHERPGLKRKRLRSERWRSRFKDGFCAAYARVHELRKQGW</sequence>
<comment type="similarity">
    <text evidence="1">Belongs to the bacterial ribosomal protein bS21 family.</text>
</comment>
<dbReference type="KEGG" id="amus:LMH87_010071"/>
<evidence type="ECO:0000256" key="2">
    <source>
        <dbReference type="ARBA" id="ARBA00022980"/>
    </source>
</evidence>
<dbReference type="PANTHER" id="PTHR41237:SF1">
    <property type="entry name" value="SMALL RIBOSOMAL SUBUNIT PROTEIN BS21M"/>
    <property type="match status" value="1"/>
</dbReference>
<dbReference type="RefSeq" id="XP_056054246.1">
    <property type="nucleotide sequence ID" value="XM_056197170.1"/>
</dbReference>
<reference evidence="5" key="1">
    <citation type="journal article" date="2023" name="Access Microbiol">
        <title>De-novo genome assembly for Akanthomyces muscarius, a biocontrol agent of insect agricultural pests.</title>
        <authorList>
            <person name="Erdos Z."/>
            <person name="Studholme D.J."/>
            <person name="Raymond B."/>
            <person name="Sharma M."/>
        </authorList>
    </citation>
    <scope>NUCLEOTIDE SEQUENCE</scope>
    <source>
        <strain evidence="5">Ve6</strain>
    </source>
</reference>
<dbReference type="GO" id="GO:0005763">
    <property type="term" value="C:mitochondrial small ribosomal subunit"/>
    <property type="evidence" value="ECO:0007669"/>
    <property type="project" value="TreeGrafter"/>
</dbReference>
<dbReference type="GeneID" id="80897230"/>
<gene>
    <name evidence="5" type="ORF">LMH87_010071</name>
</gene>
<keyword evidence="2" id="KW-0689">Ribosomal protein</keyword>
<dbReference type="InterPro" id="IPR001911">
    <property type="entry name" value="Ribosomal_bS21"/>
</dbReference>
<dbReference type="PANTHER" id="PTHR41237">
    <property type="entry name" value="37S RIBOSOMAL PROTEIN MRP21, MITOCHONDRIAL"/>
    <property type="match status" value="1"/>
</dbReference>
<evidence type="ECO:0000256" key="4">
    <source>
        <dbReference type="SAM" id="MobiDB-lite"/>
    </source>
</evidence>
<feature type="compositionally biased region" description="Low complexity" evidence="4">
    <location>
        <begin position="88"/>
        <end position="100"/>
    </location>
</feature>